<keyword evidence="7" id="KW-0503">Monooxygenase</keyword>
<dbReference type="PROSITE" id="PS00086">
    <property type="entry name" value="CYTOCHROME_P450"/>
    <property type="match status" value="1"/>
</dbReference>
<keyword evidence="5 6" id="KW-0408">Iron</keyword>
<accession>A0A2T3YWV3</accession>
<sequence length="515" mass="58555">MTNLIVRMNSFMNSDLLPTGFNSKFGFVYIAILAVLVTITYYTTLVIYNVYFHPLSKFPGPRARAATEWPYFLSMVNGTGPQDMLEMHEKYGPIVRVSPGELAFCSPAAFKDIYGRRKDGPPELAKDKKYYSGMGEPTLLNSDDMAYHSYLRKLLSPSFSDFSLRKQEAVIQDYLKILMRKLEKHSQDYDGGADLLQWFNFFVFDVIGYLTYGETFDCLNSNELHTWIKLIPPLGKFYAFYQAVARLPIWLKYPTLVLGMPRGLLSDVKTLGQISETKVKQRLSITATIPDLMGKLIEEYNVGKMTMHQLKSNASFLIGAGSETLVTMFTHCVYYLLMNPHTLSKLTSEIRGRFSTADEITMVNVNQCKYLQAVIDETLRIVAPSPATHPRYTPPGGIDIDGVFVPGGMAVGVPILAACRSSLNFHNPTKFVPERWTGEDPLYVNDARDAAQVFSYGPRDCLGRNLAYVEMRLVMASFVWHFDLERRFPEDWVDQKVYMVWVKSPLMVKLKPVRC</sequence>
<evidence type="ECO:0000313" key="9">
    <source>
        <dbReference type="EMBL" id="PTB37051.1"/>
    </source>
</evidence>
<dbReference type="OrthoDB" id="1470350at2759"/>
<evidence type="ECO:0000256" key="8">
    <source>
        <dbReference type="SAM" id="Phobius"/>
    </source>
</evidence>
<keyword evidence="4 6" id="KW-0479">Metal-binding</keyword>
<dbReference type="Gene3D" id="1.10.630.10">
    <property type="entry name" value="Cytochrome P450"/>
    <property type="match status" value="1"/>
</dbReference>
<keyword evidence="8" id="KW-0812">Transmembrane</keyword>
<name>A0A2T3YWV3_TRIA4</name>
<dbReference type="EMBL" id="KZ679268">
    <property type="protein sequence ID" value="PTB37051.1"/>
    <property type="molecule type" value="Genomic_DNA"/>
</dbReference>
<dbReference type="InterPro" id="IPR017972">
    <property type="entry name" value="Cyt_P450_CS"/>
</dbReference>
<protein>
    <recommendedName>
        <fullName evidence="11">Cytochrome P450 monooxygenase</fullName>
    </recommendedName>
</protein>
<keyword evidence="10" id="KW-1185">Reference proteome</keyword>
<feature type="transmembrane region" description="Helical" evidence="8">
    <location>
        <begin position="27"/>
        <end position="52"/>
    </location>
</feature>
<evidence type="ECO:0000256" key="4">
    <source>
        <dbReference type="ARBA" id="ARBA00022723"/>
    </source>
</evidence>
<feature type="binding site" description="axial binding residue" evidence="6">
    <location>
        <position position="461"/>
    </location>
    <ligand>
        <name>heme</name>
        <dbReference type="ChEBI" id="CHEBI:30413"/>
    </ligand>
    <ligandPart>
        <name>Fe</name>
        <dbReference type="ChEBI" id="CHEBI:18248"/>
    </ligandPart>
</feature>
<dbReference type="InterPro" id="IPR036396">
    <property type="entry name" value="Cyt_P450_sf"/>
</dbReference>
<dbReference type="PANTHER" id="PTHR24305">
    <property type="entry name" value="CYTOCHROME P450"/>
    <property type="match status" value="1"/>
</dbReference>
<evidence type="ECO:0008006" key="11">
    <source>
        <dbReference type="Google" id="ProtNLM"/>
    </source>
</evidence>
<dbReference type="GO" id="GO:0004497">
    <property type="term" value="F:monooxygenase activity"/>
    <property type="evidence" value="ECO:0007669"/>
    <property type="project" value="UniProtKB-KW"/>
</dbReference>
<dbReference type="InterPro" id="IPR002401">
    <property type="entry name" value="Cyt_P450_E_grp-I"/>
</dbReference>
<dbReference type="Pfam" id="PF00067">
    <property type="entry name" value="p450"/>
    <property type="match status" value="1"/>
</dbReference>
<dbReference type="STRING" id="1042311.A0A2T3YWV3"/>
<evidence type="ECO:0000256" key="5">
    <source>
        <dbReference type="ARBA" id="ARBA00023004"/>
    </source>
</evidence>
<dbReference type="SUPFAM" id="SSF48264">
    <property type="entry name" value="Cytochrome P450"/>
    <property type="match status" value="1"/>
</dbReference>
<dbReference type="GO" id="GO:0020037">
    <property type="term" value="F:heme binding"/>
    <property type="evidence" value="ECO:0007669"/>
    <property type="project" value="InterPro"/>
</dbReference>
<keyword evidence="8" id="KW-0472">Membrane</keyword>
<evidence type="ECO:0000256" key="6">
    <source>
        <dbReference type="PIRSR" id="PIRSR602401-1"/>
    </source>
</evidence>
<keyword evidence="3 6" id="KW-0349">Heme</keyword>
<organism evidence="9 10">
    <name type="scientific">Trichoderma asperellum (strain ATCC 204424 / CBS 433.97 / NBRC 101777)</name>
    <dbReference type="NCBI Taxonomy" id="1042311"/>
    <lineage>
        <taxon>Eukaryota</taxon>
        <taxon>Fungi</taxon>
        <taxon>Dikarya</taxon>
        <taxon>Ascomycota</taxon>
        <taxon>Pezizomycotina</taxon>
        <taxon>Sordariomycetes</taxon>
        <taxon>Hypocreomycetidae</taxon>
        <taxon>Hypocreales</taxon>
        <taxon>Hypocreaceae</taxon>
        <taxon>Trichoderma</taxon>
    </lineage>
</organism>
<dbReference type="GO" id="GO:0005506">
    <property type="term" value="F:iron ion binding"/>
    <property type="evidence" value="ECO:0007669"/>
    <property type="project" value="InterPro"/>
</dbReference>
<dbReference type="CDD" id="cd11058">
    <property type="entry name" value="CYP60B-like"/>
    <property type="match status" value="1"/>
</dbReference>
<dbReference type="Proteomes" id="UP000240493">
    <property type="component" value="Unassembled WGS sequence"/>
</dbReference>
<keyword evidence="8" id="KW-1133">Transmembrane helix</keyword>
<proteinExistence type="inferred from homology"/>
<keyword evidence="7" id="KW-0560">Oxidoreductase</keyword>
<dbReference type="PANTHER" id="PTHR24305:SF210">
    <property type="entry name" value="CYTOCHROME P450 MONOOXYGENASE ASQL-RELATED"/>
    <property type="match status" value="1"/>
</dbReference>
<evidence type="ECO:0000256" key="1">
    <source>
        <dbReference type="ARBA" id="ARBA00001971"/>
    </source>
</evidence>
<dbReference type="AlphaFoldDB" id="A0A2T3YWV3"/>
<evidence type="ECO:0000256" key="2">
    <source>
        <dbReference type="ARBA" id="ARBA00010617"/>
    </source>
</evidence>
<reference evidence="9 10" key="1">
    <citation type="submission" date="2016-07" db="EMBL/GenBank/DDBJ databases">
        <title>Multiple horizontal gene transfer events from other fungi enriched the ability of initially mycotrophic Trichoderma (Ascomycota) to feed on dead plant biomass.</title>
        <authorList>
            <consortium name="DOE Joint Genome Institute"/>
            <person name="Aerts A."/>
            <person name="Atanasova L."/>
            <person name="Chenthamara K."/>
            <person name="Zhang J."/>
            <person name="Grujic M."/>
            <person name="Henrissat B."/>
            <person name="Kuo A."/>
            <person name="Salamov A."/>
            <person name="Lipzen A."/>
            <person name="Labutti K."/>
            <person name="Barry K."/>
            <person name="Miao Y."/>
            <person name="Rahimi M.J."/>
            <person name="Shen Q."/>
            <person name="Grigoriev I.V."/>
            <person name="Kubicek C.P."/>
            <person name="Druzhinina I.S."/>
        </authorList>
    </citation>
    <scope>NUCLEOTIDE SEQUENCE [LARGE SCALE GENOMIC DNA]</scope>
    <source>
        <strain evidence="9 10">CBS 433.97</strain>
    </source>
</reference>
<comment type="similarity">
    <text evidence="2 7">Belongs to the cytochrome P450 family.</text>
</comment>
<evidence type="ECO:0000313" key="10">
    <source>
        <dbReference type="Proteomes" id="UP000240493"/>
    </source>
</evidence>
<dbReference type="PRINTS" id="PR00385">
    <property type="entry name" value="P450"/>
</dbReference>
<gene>
    <name evidence="9" type="ORF">M441DRAFT_61095</name>
</gene>
<dbReference type="InterPro" id="IPR001128">
    <property type="entry name" value="Cyt_P450"/>
</dbReference>
<dbReference type="GO" id="GO:0016705">
    <property type="term" value="F:oxidoreductase activity, acting on paired donors, with incorporation or reduction of molecular oxygen"/>
    <property type="evidence" value="ECO:0007669"/>
    <property type="project" value="InterPro"/>
</dbReference>
<dbReference type="PRINTS" id="PR00463">
    <property type="entry name" value="EP450I"/>
</dbReference>
<comment type="cofactor">
    <cofactor evidence="1 6">
        <name>heme</name>
        <dbReference type="ChEBI" id="CHEBI:30413"/>
    </cofactor>
</comment>
<evidence type="ECO:0000256" key="3">
    <source>
        <dbReference type="ARBA" id="ARBA00022617"/>
    </source>
</evidence>
<dbReference type="InterPro" id="IPR050121">
    <property type="entry name" value="Cytochrome_P450_monoxygenase"/>
</dbReference>
<evidence type="ECO:0000256" key="7">
    <source>
        <dbReference type="RuleBase" id="RU000461"/>
    </source>
</evidence>